<proteinExistence type="predicted"/>
<dbReference type="Proteomes" id="UP000178449">
    <property type="component" value="Unassembled WGS sequence"/>
</dbReference>
<dbReference type="InterPro" id="IPR003754">
    <property type="entry name" value="4pyrrol_synth_uPrphyn_synth"/>
</dbReference>
<dbReference type="EMBL" id="MFNE01000019">
    <property type="protein sequence ID" value="OGG96026.1"/>
    <property type="molecule type" value="Genomic_DNA"/>
</dbReference>
<name>A0A1F6GD50_9PROT</name>
<dbReference type="GO" id="GO:0004852">
    <property type="term" value="F:uroporphyrinogen-III synthase activity"/>
    <property type="evidence" value="ECO:0007669"/>
    <property type="project" value="InterPro"/>
</dbReference>
<evidence type="ECO:0000313" key="3">
    <source>
        <dbReference type="Proteomes" id="UP000178449"/>
    </source>
</evidence>
<organism evidence="2 3">
    <name type="scientific">Candidatus Lambdaproteobacteria bacterium RIFOXYD2_FULL_50_16</name>
    <dbReference type="NCBI Taxonomy" id="1817772"/>
    <lineage>
        <taxon>Bacteria</taxon>
        <taxon>Pseudomonadati</taxon>
        <taxon>Pseudomonadota</taxon>
        <taxon>Candidatus Lambdaproteobacteria</taxon>
    </lineage>
</organism>
<gene>
    <name evidence="2" type="ORF">A2527_11930</name>
</gene>
<dbReference type="STRING" id="1817772.A2527_11930"/>
<dbReference type="PANTHER" id="PTHR40082:SF1">
    <property type="entry name" value="BLR5956 PROTEIN"/>
    <property type="match status" value="1"/>
</dbReference>
<feature type="domain" description="Tetrapyrrole biosynthesis uroporphyrinogen III synthase" evidence="1">
    <location>
        <begin position="18"/>
        <end position="243"/>
    </location>
</feature>
<dbReference type="AlphaFoldDB" id="A0A1F6GD50"/>
<dbReference type="SUPFAM" id="SSF69618">
    <property type="entry name" value="HemD-like"/>
    <property type="match status" value="1"/>
</dbReference>
<dbReference type="Gene3D" id="3.40.50.10090">
    <property type="match status" value="2"/>
</dbReference>
<dbReference type="PANTHER" id="PTHR40082">
    <property type="entry name" value="BLR5956 PROTEIN"/>
    <property type="match status" value="1"/>
</dbReference>
<evidence type="ECO:0000313" key="2">
    <source>
        <dbReference type="EMBL" id="OGG96026.1"/>
    </source>
</evidence>
<dbReference type="Pfam" id="PF02602">
    <property type="entry name" value="HEM4"/>
    <property type="match status" value="1"/>
</dbReference>
<dbReference type="GO" id="GO:0006780">
    <property type="term" value="P:uroporphyrinogen III biosynthetic process"/>
    <property type="evidence" value="ECO:0007669"/>
    <property type="project" value="InterPro"/>
</dbReference>
<dbReference type="CDD" id="cd06578">
    <property type="entry name" value="HemD"/>
    <property type="match status" value="1"/>
</dbReference>
<accession>A0A1F6GD50</accession>
<protein>
    <recommendedName>
        <fullName evidence="1">Tetrapyrrole biosynthesis uroporphyrinogen III synthase domain-containing protein</fullName>
    </recommendedName>
</protein>
<reference evidence="2 3" key="1">
    <citation type="journal article" date="2016" name="Nat. Commun.">
        <title>Thousands of microbial genomes shed light on interconnected biogeochemical processes in an aquifer system.</title>
        <authorList>
            <person name="Anantharaman K."/>
            <person name="Brown C.T."/>
            <person name="Hug L.A."/>
            <person name="Sharon I."/>
            <person name="Castelle C.J."/>
            <person name="Probst A.J."/>
            <person name="Thomas B.C."/>
            <person name="Singh A."/>
            <person name="Wilkins M.J."/>
            <person name="Karaoz U."/>
            <person name="Brodie E.L."/>
            <person name="Williams K.H."/>
            <person name="Hubbard S.S."/>
            <person name="Banfield J.F."/>
        </authorList>
    </citation>
    <scope>NUCLEOTIDE SEQUENCE [LARGE SCALE GENOMIC DNA]</scope>
</reference>
<dbReference type="InterPro" id="IPR039793">
    <property type="entry name" value="UROS/Hem4"/>
</dbReference>
<evidence type="ECO:0000259" key="1">
    <source>
        <dbReference type="Pfam" id="PF02602"/>
    </source>
</evidence>
<comment type="caution">
    <text evidence="2">The sequence shown here is derived from an EMBL/GenBank/DDBJ whole genome shotgun (WGS) entry which is preliminary data.</text>
</comment>
<sequence length="249" mass="27079">MGLKGQQVITTRQSLGPDQLTELLTSHGALVTSVPTIVLDDPPDWAPFDKGALHLSQMDWALFTSANAVWQTAKRLASLNLQWPSSLKIAAVGQKTAEAALKEGWPVEAIPKNFQAEGLLELFEALGASGQRFFFPRALEAREMLVEGLEALGAEIILAPCYQNRVALENRQALRDALKLGSMDWITFTSASTAKHLVEILGEIPQNLPKIASIGQITSTALRQLGLEPKVQADPQTLVGLVEAMENYQ</sequence>
<dbReference type="InterPro" id="IPR036108">
    <property type="entry name" value="4pyrrol_syn_uPrphyn_synt_sf"/>
</dbReference>